<evidence type="ECO:0000313" key="2">
    <source>
        <dbReference type="Proteomes" id="UP001469553"/>
    </source>
</evidence>
<protein>
    <submittedName>
        <fullName evidence="1">Uncharacterized protein</fullName>
    </submittedName>
</protein>
<name>A0ABV0ZZ55_9TELE</name>
<keyword evidence="2" id="KW-1185">Reference proteome</keyword>
<accession>A0ABV0ZZ55</accession>
<organism evidence="1 2">
    <name type="scientific">Ameca splendens</name>
    <dbReference type="NCBI Taxonomy" id="208324"/>
    <lineage>
        <taxon>Eukaryota</taxon>
        <taxon>Metazoa</taxon>
        <taxon>Chordata</taxon>
        <taxon>Craniata</taxon>
        <taxon>Vertebrata</taxon>
        <taxon>Euteleostomi</taxon>
        <taxon>Actinopterygii</taxon>
        <taxon>Neopterygii</taxon>
        <taxon>Teleostei</taxon>
        <taxon>Neoteleostei</taxon>
        <taxon>Acanthomorphata</taxon>
        <taxon>Ovalentaria</taxon>
        <taxon>Atherinomorphae</taxon>
        <taxon>Cyprinodontiformes</taxon>
        <taxon>Goodeidae</taxon>
        <taxon>Ameca</taxon>
    </lineage>
</organism>
<dbReference type="Proteomes" id="UP001469553">
    <property type="component" value="Unassembled WGS sequence"/>
</dbReference>
<evidence type="ECO:0000313" key="1">
    <source>
        <dbReference type="EMBL" id="MEQ2310835.1"/>
    </source>
</evidence>
<proteinExistence type="predicted"/>
<sequence>MGHVSIQIIQLGMQNQRGLSVSSVSQPSCRPAGQMLSELYIQSVCVSSSTCHHHFVMLVCTSQPPYSTLHRQTRGNQQTKRGSTEKLKHQTEHFIIINVDT</sequence>
<comment type="caution">
    <text evidence="1">The sequence shown here is derived from an EMBL/GenBank/DDBJ whole genome shotgun (WGS) entry which is preliminary data.</text>
</comment>
<gene>
    <name evidence="1" type="ORF">AMECASPLE_013381</name>
</gene>
<dbReference type="EMBL" id="JAHRIP010076108">
    <property type="protein sequence ID" value="MEQ2310835.1"/>
    <property type="molecule type" value="Genomic_DNA"/>
</dbReference>
<reference evidence="1 2" key="1">
    <citation type="submission" date="2021-06" db="EMBL/GenBank/DDBJ databases">
        <authorList>
            <person name="Palmer J.M."/>
        </authorList>
    </citation>
    <scope>NUCLEOTIDE SEQUENCE [LARGE SCALE GENOMIC DNA]</scope>
    <source>
        <strain evidence="1 2">AS_MEX2019</strain>
        <tissue evidence="1">Muscle</tissue>
    </source>
</reference>